<feature type="region of interest" description="Disordered" evidence="9">
    <location>
        <begin position="278"/>
        <end position="311"/>
    </location>
</feature>
<protein>
    <recommendedName>
        <fullName evidence="8">NAD kinase</fullName>
        <ecNumber evidence="8">2.7.1.23</ecNumber>
    </recommendedName>
    <alternativeName>
        <fullName evidence="8">ATP-dependent NAD kinase</fullName>
    </alternativeName>
</protein>
<gene>
    <name evidence="8" type="primary">nadK</name>
    <name evidence="10" type="ORF">MTY_2636</name>
</gene>
<comment type="subcellular location">
    <subcellularLocation>
        <location evidence="8">Cytoplasm</location>
    </subcellularLocation>
</comment>
<dbReference type="GO" id="GO:0006741">
    <property type="term" value="P:NADP+ biosynthetic process"/>
    <property type="evidence" value="ECO:0007669"/>
    <property type="project" value="UniProtKB-UniRule"/>
</dbReference>
<comment type="function">
    <text evidence="8">Involved in the regulation of the intracellular balance of NAD and NADP, and is a key enzyme in the biosynthesis of NADP. Catalyzes specifically the phosphorylation on 2'-hydroxyl of the adenosine moiety of NAD to yield NADP.</text>
</comment>
<comment type="similarity">
    <text evidence="8">Belongs to the NAD kinase family.</text>
</comment>
<dbReference type="Proteomes" id="UP000063718">
    <property type="component" value="Unassembled WGS sequence"/>
</dbReference>
<feature type="binding site" evidence="8">
    <location>
        <position position="170"/>
    </location>
    <ligand>
        <name>NAD(+)</name>
        <dbReference type="ChEBI" id="CHEBI:57540"/>
    </ligand>
</feature>
<dbReference type="InterPro" id="IPR016064">
    <property type="entry name" value="NAD/diacylglycerol_kinase_sf"/>
</dbReference>
<keyword evidence="2 8" id="KW-0547">Nucleotide-binding</keyword>
<dbReference type="InterPro" id="IPR017437">
    <property type="entry name" value="ATP-NAD_kinase_PpnK-typ_C"/>
</dbReference>
<feature type="binding site" evidence="8">
    <location>
        <begin position="140"/>
        <end position="141"/>
    </location>
    <ligand>
        <name>NAD(+)</name>
        <dbReference type="ChEBI" id="CHEBI:57540"/>
    </ligand>
</feature>
<evidence type="ECO:0000313" key="10">
    <source>
        <dbReference type="EMBL" id="GAF27295.1"/>
    </source>
</evidence>
<feature type="binding site" evidence="8">
    <location>
        <position position="151"/>
    </location>
    <ligand>
        <name>NAD(+)</name>
        <dbReference type="ChEBI" id="CHEBI:57540"/>
    </ligand>
</feature>
<feature type="binding site" evidence="8">
    <location>
        <position position="240"/>
    </location>
    <ligand>
        <name>NAD(+)</name>
        <dbReference type="ChEBI" id="CHEBI:57540"/>
    </ligand>
</feature>
<dbReference type="HAMAP" id="MF_00361">
    <property type="entry name" value="NAD_kinase"/>
    <property type="match status" value="1"/>
</dbReference>
<dbReference type="Gene3D" id="2.60.200.30">
    <property type="entry name" value="Probable inorganic polyphosphate/atp-NAD kinase, domain 2"/>
    <property type="match status" value="1"/>
</dbReference>
<keyword evidence="4 8" id="KW-0067">ATP-binding</keyword>
<feature type="active site" description="Proton acceptor" evidence="8">
    <location>
        <position position="67"/>
    </location>
</feature>
<accession>A0A0S6UFJ7</accession>
<reference evidence="10" key="1">
    <citation type="journal article" date="2014" name="Gene">
        <title>Genome-guided analysis of transformation efficiency and carbon dioxide assimilation by Moorella thermoacetica Y72.</title>
        <authorList>
            <person name="Tsukahara K."/>
            <person name="Kita A."/>
            <person name="Nakashimada Y."/>
            <person name="Hoshino T."/>
            <person name="Murakami K."/>
        </authorList>
    </citation>
    <scope>NUCLEOTIDE SEQUENCE [LARGE SCALE GENOMIC DNA]</scope>
    <source>
        <strain evidence="10">Y72</strain>
    </source>
</reference>
<comment type="catalytic activity">
    <reaction evidence="7 8">
        <text>NAD(+) + ATP = ADP + NADP(+) + H(+)</text>
        <dbReference type="Rhea" id="RHEA:18629"/>
        <dbReference type="ChEBI" id="CHEBI:15378"/>
        <dbReference type="ChEBI" id="CHEBI:30616"/>
        <dbReference type="ChEBI" id="CHEBI:57540"/>
        <dbReference type="ChEBI" id="CHEBI:58349"/>
        <dbReference type="ChEBI" id="CHEBI:456216"/>
        <dbReference type="EC" id="2.7.1.23"/>
    </reaction>
</comment>
<keyword evidence="5 8" id="KW-0521">NADP</keyword>
<dbReference type="GO" id="GO:0005737">
    <property type="term" value="C:cytoplasm"/>
    <property type="evidence" value="ECO:0007669"/>
    <property type="project" value="UniProtKB-SubCell"/>
</dbReference>
<feature type="binding site" evidence="8">
    <location>
        <position position="72"/>
    </location>
    <ligand>
        <name>NAD(+)</name>
        <dbReference type="ChEBI" id="CHEBI:57540"/>
    </ligand>
</feature>
<dbReference type="InterPro" id="IPR017438">
    <property type="entry name" value="ATP-NAD_kinase_N"/>
</dbReference>
<comment type="cofactor">
    <cofactor evidence="8">
        <name>a divalent metal cation</name>
        <dbReference type="ChEBI" id="CHEBI:60240"/>
    </cofactor>
</comment>
<dbReference type="Gene3D" id="3.40.50.10330">
    <property type="entry name" value="Probable inorganic polyphosphate/atp-NAD kinase, domain 1"/>
    <property type="match status" value="1"/>
</dbReference>
<dbReference type="FunFam" id="2.60.200.30:FF:000009">
    <property type="entry name" value="Poly(P)/ATP NAD kinase"/>
    <property type="match status" value="1"/>
</dbReference>
<evidence type="ECO:0000256" key="5">
    <source>
        <dbReference type="ARBA" id="ARBA00022857"/>
    </source>
</evidence>
<dbReference type="GO" id="GO:0003951">
    <property type="term" value="F:NAD+ kinase activity"/>
    <property type="evidence" value="ECO:0007669"/>
    <property type="project" value="UniProtKB-UniRule"/>
</dbReference>
<feature type="binding site" evidence="8">
    <location>
        <begin position="67"/>
        <end position="68"/>
    </location>
    <ligand>
        <name>NAD(+)</name>
        <dbReference type="ChEBI" id="CHEBI:57540"/>
    </ligand>
</feature>
<dbReference type="InterPro" id="IPR002504">
    <property type="entry name" value="NADK"/>
</dbReference>
<dbReference type="EC" id="2.7.1.23" evidence="8"/>
<dbReference type="PANTHER" id="PTHR20275:SF0">
    <property type="entry name" value="NAD KINASE"/>
    <property type="match status" value="1"/>
</dbReference>
<keyword evidence="6 8" id="KW-0520">NAD</keyword>
<feature type="compositionally biased region" description="Basic and acidic residues" evidence="9">
    <location>
        <begin position="278"/>
        <end position="287"/>
    </location>
</feature>
<keyword evidence="3 8" id="KW-0418">Kinase</keyword>
<proteinExistence type="inferred from homology"/>
<evidence type="ECO:0000256" key="1">
    <source>
        <dbReference type="ARBA" id="ARBA00022679"/>
    </source>
</evidence>
<dbReference type="GO" id="GO:0051287">
    <property type="term" value="F:NAD binding"/>
    <property type="evidence" value="ECO:0007669"/>
    <property type="project" value="UniProtKB-ARBA"/>
</dbReference>
<evidence type="ECO:0000256" key="6">
    <source>
        <dbReference type="ARBA" id="ARBA00023027"/>
    </source>
</evidence>
<evidence type="ECO:0000256" key="3">
    <source>
        <dbReference type="ARBA" id="ARBA00022777"/>
    </source>
</evidence>
<organism evidence="10">
    <name type="scientific">Moorella thermoacetica Y72</name>
    <dbReference type="NCBI Taxonomy" id="1325331"/>
    <lineage>
        <taxon>Bacteria</taxon>
        <taxon>Bacillati</taxon>
        <taxon>Bacillota</taxon>
        <taxon>Clostridia</taxon>
        <taxon>Neomoorellales</taxon>
        <taxon>Neomoorellaceae</taxon>
        <taxon>Neomoorella</taxon>
    </lineage>
</organism>
<name>A0A0S6UFJ7_NEOTH</name>
<dbReference type="AlphaFoldDB" id="A0A0S6UFJ7"/>
<sequence length="311" mass="33684">MQRIGMVANLEKPRVRETALDIINYLESRNVRVLISTRKAAALGCPEKGVAEEEVIAAEGLLALGGDGTLLRAARLVAPAGTPILGINLGHLGFLTEIELTELYPALDKLLAGAYRIEERMMLRGTVQRPEKALTCTALNDIVVTKGAFSRMLRLEVYIDTAYLDTYPADGLIVSSPTGSTAYSLSAGGPLVSPQLQVMILTPICPHTLYTRPLVVPGEQEIRVCVHAPGAEVMLTVDGQQGLHLRDGDVIRVTRARTPARLIRLQDNTFYSLVREKLKEGGSRQDDENPAATVNPETDSKYPHSHPGSTG</sequence>
<dbReference type="SUPFAM" id="SSF111331">
    <property type="entry name" value="NAD kinase/diacylglycerol kinase-like"/>
    <property type="match status" value="1"/>
</dbReference>
<evidence type="ECO:0000256" key="2">
    <source>
        <dbReference type="ARBA" id="ARBA00022741"/>
    </source>
</evidence>
<dbReference type="GeneID" id="45617551"/>
<evidence type="ECO:0000256" key="8">
    <source>
        <dbReference type="HAMAP-Rule" id="MF_00361"/>
    </source>
</evidence>
<keyword evidence="8" id="KW-0963">Cytoplasm</keyword>
<dbReference type="RefSeq" id="WP_011393018.1">
    <property type="nucleotide sequence ID" value="NZ_DF238840.1"/>
</dbReference>
<dbReference type="PANTHER" id="PTHR20275">
    <property type="entry name" value="NAD KINASE"/>
    <property type="match status" value="1"/>
</dbReference>
<dbReference type="EMBL" id="DF238840">
    <property type="protein sequence ID" value="GAF27295.1"/>
    <property type="molecule type" value="Genomic_DNA"/>
</dbReference>
<dbReference type="Pfam" id="PF01513">
    <property type="entry name" value="NAD_kinase"/>
    <property type="match status" value="1"/>
</dbReference>
<evidence type="ECO:0000256" key="7">
    <source>
        <dbReference type="ARBA" id="ARBA00047925"/>
    </source>
</evidence>
<dbReference type="GO" id="GO:0046872">
    <property type="term" value="F:metal ion binding"/>
    <property type="evidence" value="ECO:0007669"/>
    <property type="project" value="UniProtKB-UniRule"/>
</dbReference>
<keyword evidence="1 8" id="KW-0808">Transferase</keyword>
<dbReference type="GO" id="GO:0005524">
    <property type="term" value="F:ATP binding"/>
    <property type="evidence" value="ECO:0007669"/>
    <property type="project" value="UniProtKB-KW"/>
</dbReference>
<dbReference type="GO" id="GO:0019674">
    <property type="term" value="P:NAD+ metabolic process"/>
    <property type="evidence" value="ECO:0007669"/>
    <property type="project" value="InterPro"/>
</dbReference>
<evidence type="ECO:0000256" key="4">
    <source>
        <dbReference type="ARBA" id="ARBA00022840"/>
    </source>
</evidence>
<comment type="caution">
    <text evidence="8">Lacks conserved residue(s) required for the propagation of feature annotation.</text>
</comment>
<feature type="binding site" evidence="8">
    <location>
        <begin position="181"/>
        <end position="186"/>
    </location>
    <ligand>
        <name>NAD(+)</name>
        <dbReference type="ChEBI" id="CHEBI:57540"/>
    </ligand>
</feature>
<dbReference type="SMR" id="A0A0S6UFJ7"/>
<evidence type="ECO:0000256" key="9">
    <source>
        <dbReference type="SAM" id="MobiDB-lite"/>
    </source>
</evidence>
<dbReference type="Pfam" id="PF20143">
    <property type="entry name" value="NAD_kinase_C"/>
    <property type="match status" value="1"/>
</dbReference>